<evidence type="ECO:0000256" key="9">
    <source>
        <dbReference type="SAM" id="Phobius"/>
    </source>
</evidence>
<keyword evidence="2" id="KW-0813">Transport</keyword>
<dbReference type="GO" id="GO:0022857">
    <property type="term" value="F:transmembrane transporter activity"/>
    <property type="evidence" value="ECO:0007669"/>
    <property type="project" value="InterPro"/>
</dbReference>
<feature type="transmembrane region" description="Helical" evidence="9">
    <location>
        <begin position="147"/>
        <end position="171"/>
    </location>
</feature>
<keyword evidence="5" id="KW-0029">Amino-acid transport</keyword>
<evidence type="ECO:0000256" key="4">
    <source>
        <dbReference type="ARBA" id="ARBA00022692"/>
    </source>
</evidence>
<dbReference type="InterPro" id="IPR052157">
    <property type="entry name" value="BCAA_transport_permease"/>
</dbReference>
<keyword evidence="6 9" id="KW-1133">Transmembrane helix</keyword>
<keyword evidence="7 9" id="KW-0472">Membrane</keyword>
<evidence type="ECO:0000313" key="10">
    <source>
        <dbReference type="EMBL" id="OGI69872.1"/>
    </source>
</evidence>
<sequence>MRPEFCWGSCVPLEVILNVAASGLLTGLVYGLMALGLSVIFGVVRVVNFAHGEMMTIAMYLAVILFSYYKLDPLLMMVPIAVVLFVFGYAIQHVLITPFINRPEHSQFILLVAIAIIMVNVLLIVFGPDAKSVQPAYAFDSFQIGTLILDATKVYAAAAAIIVAAALFGFFRFTLVGKAIRACADNYAGALVVGLDVKRLYALTFGLGAACVGAAGSMMTLLVDVTPPLGPAYTLLAFVIVITGGLGSMMGALVGGVLIGVTEALGGLLFTPSAKSMFAFGLLVLILLFRPQGIFGKRPT</sequence>
<dbReference type="CDD" id="cd06582">
    <property type="entry name" value="TM_PBP1_LivH_like"/>
    <property type="match status" value="1"/>
</dbReference>
<evidence type="ECO:0000256" key="7">
    <source>
        <dbReference type="ARBA" id="ARBA00023136"/>
    </source>
</evidence>
<evidence type="ECO:0000256" key="1">
    <source>
        <dbReference type="ARBA" id="ARBA00004651"/>
    </source>
</evidence>
<evidence type="ECO:0000256" key="5">
    <source>
        <dbReference type="ARBA" id="ARBA00022970"/>
    </source>
</evidence>
<evidence type="ECO:0000256" key="3">
    <source>
        <dbReference type="ARBA" id="ARBA00022475"/>
    </source>
</evidence>
<evidence type="ECO:0000256" key="2">
    <source>
        <dbReference type="ARBA" id="ARBA00022448"/>
    </source>
</evidence>
<comment type="caution">
    <text evidence="10">The sequence shown here is derived from an EMBL/GenBank/DDBJ whole genome shotgun (WGS) entry which is preliminary data.</text>
</comment>
<reference evidence="10 11" key="1">
    <citation type="journal article" date="2016" name="Nat. Commun.">
        <title>Thousands of microbial genomes shed light on interconnected biogeochemical processes in an aquifer system.</title>
        <authorList>
            <person name="Anantharaman K."/>
            <person name="Brown C.T."/>
            <person name="Hug L.A."/>
            <person name="Sharon I."/>
            <person name="Castelle C.J."/>
            <person name="Probst A.J."/>
            <person name="Thomas B.C."/>
            <person name="Singh A."/>
            <person name="Wilkins M.J."/>
            <person name="Karaoz U."/>
            <person name="Brodie E.L."/>
            <person name="Williams K.H."/>
            <person name="Hubbard S.S."/>
            <person name="Banfield J.F."/>
        </authorList>
    </citation>
    <scope>NUCLEOTIDE SEQUENCE [LARGE SCALE GENOMIC DNA]</scope>
</reference>
<protein>
    <submittedName>
        <fullName evidence="10">Branched-chain amino acid ABC transporter</fullName>
    </submittedName>
</protein>
<comment type="subcellular location">
    <subcellularLocation>
        <location evidence="1">Cell membrane</location>
        <topology evidence="1">Multi-pass membrane protein</topology>
    </subcellularLocation>
</comment>
<feature type="transmembrane region" description="Helical" evidence="9">
    <location>
        <begin position="75"/>
        <end position="96"/>
    </location>
</feature>
<feature type="transmembrane region" description="Helical" evidence="9">
    <location>
        <begin position="268"/>
        <end position="289"/>
    </location>
</feature>
<dbReference type="InterPro" id="IPR001851">
    <property type="entry name" value="ABC_transp_permease"/>
</dbReference>
<dbReference type="GO" id="GO:0005886">
    <property type="term" value="C:plasma membrane"/>
    <property type="evidence" value="ECO:0007669"/>
    <property type="project" value="UniProtKB-SubCell"/>
</dbReference>
<dbReference type="GO" id="GO:0006865">
    <property type="term" value="P:amino acid transport"/>
    <property type="evidence" value="ECO:0007669"/>
    <property type="project" value="UniProtKB-KW"/>
</dbReference>
<organism evidence="10 11">
    <name type="scientific">Candidatus Muproteobacteria bacterium RBG_16_60_9</name>
    <dbReference type="NCBI Taxonomy" id="1817755"/>
    <lineage>
        <taxon>Bacteria</taxon>
        <taxon>Pseudomonadati</taxon>
        <taxon>Pseudomonadota</taxon>
        <taxon>Candidatus Muproteobacteria</taxon>
    </lineage>
</organism>
<dbReference type="PANTHER" id="PTHR11795:SF445">
    <property type="entry name" value="AMINO ACID ABC TRANSPORTER PERMEASE PROTEIN"/>
    <property type="match status" value="1"/>
</dbReference>
<proteinExistence type="inferred from homology"/>
<feature type="transmembrane region" description="Helical" evidence="9">
    <location>
        <begin position="200"/>
        <end position="223"/>
    </location>
</feature>
<feature type="transmembrane region" description="Helical" evidence="9">
    <location>
        <begin position="108"/>
        <end position="127"/>
    </location>
</feature>
<evidence type="ECO:0000313" key="11">
    <source>
        <dbReference type="Proteomes" id="UP000179076"/>
    </source>
</evidence>
<feature type="transmembrane region" description="Helical" evidence="9">
    <location>
        <begin position="20"/>
        <end position="44"/>
    </location>
</feature>
<evidence type="ECO:0000256" key="6">
    <source>
        <dbReference type="ARBA" id="ARBA00022989"/>
    </source>
</evidence>
<feature type="transmembrane region" description="Helical" evidence="9">
    <location>
        <begin position="235"/>
        <end position="261"/>
    </location>
</feature>
<gene>
    <name evidence="10" type="ORF">A2W18_14250</name>
</gene>
<dbReference type="AlphaFoldDB" id="A0A1F6VJS8"/>
<keyword evidence="4 9" id="KW-0812">Transmembrane</keyword>
<accession>A0A1F6VJS8</accession>
<keyword evidence="3" id="KW-1003">Cell membrane</keyword>
<name>A0A1F6VJS8_9PROT</name>
<feature type="transmembrane region" description="Helical" evidence="9">
    <location>
        <begin position="51"/>
        <end position="69"/>
    </location>
</feature>
<evidence type="ECO:0000256" key="8">
    <source>
        <dbReference type="ARBA" id="ARBA00037998"/>
    </source>
</evidence>
<dbReference type="PANTHER" id="PTHR11795">
    <property type="entry name" value="BRANCHED-CHAIN AMINO ACID TRANSPORT SYSTEM PERMEASE PROTEIN LIVH"/>
    <property type="match status" value="1"/>
</dbReference>
<dbReference type="Pfam" id="PF02653">
    <property type="entry name" value="BPD_transp_2"/>
    <property type="match status" value="1"/>
</dbReference>
<dbReference type="EMBL" id="MFSP01000012">
    <property type="protein sequence ID" value="OGI69872.1"/>
    <property type="molecule type" value="Genomic_DNA"/>
</dbReference>
<dbReference type="Proteomes" id="UP000179076">
    <property type="component" value="Unassembled WGS sequence"/>
</dbReference>
<comment type="similarity">
    <text evidence="8">Belongs to the binding-protein-dependent transport system permease family. LivHM subfamily.</text>
</comment>